<evidence type="ECO:0000256" key="2">
    <source>
        <dbReference type="ARBA" id="ARBA00022679"/>
    </source>
</evidence>
<dbReference type="Proteomes" id="UP001147653">
    <property type="component" value="Unassembled WGS sequence"/>
</dbReference>
<keyword evidence="5" id="KW-1185">Reference proteome</keyword>
<sequence length="409" mass="43287">MKPKLVVATSFGVHPPKGGGQSRVAGLYGALARLGVEIEIVSLVGRTDRDGWIDPAPGVRELRVPRTPEHESADWRLNQLVGVPIGDVGLALNHARTPAYAEAVAACAADAQAVVACHPYALPVLEPLGLPVIYEAQDVEADLKGAMYAETPDGPELAQQVREVEAACCAVAHHVLVCAARDGARLGELYGVAPERVLEVPNGADPATIPFTSLARRRARVRELGLQDRMTALFVGSWHEPNLVAIRDLLQIAEELDEAGVRVLVCGSAGLAFADYGIPGNIDLCGVVDDAFLGSLLGLADVALNPMRSGSGSNLKMLDYALGGVPLVSSTFGARGFDVEPGTHYLPAEPEELPTVLAALHDEPFAITETRVATARDHVETRFSWERIAAGWHASPALQSLFGPVEVPS</sequence>
<dbReference type="CDD" id="cd03801">
    <property type="entry name" value="GT4_PimA-like"/>
    <property type="match status" value="1"/>
</dbReference>
<organism evidence="4 5">
    <name type="scientific">Solirubrobacter phytolaccae</name>
    <dbReference type="NCBI Taxonomy" id="1404360"/>
    <lineage>
        <taxon>Bacteria</taxon>
        <taxon>Bacillati</taxon>
        <taxon>Actinomycetota</taxon>
        <taxon>Thermoleophilia</taxon>
        <taxon>Solirubrobacterales</taxon>
        <taxon>Solirubrobacteraceae</taxon>
        <taxon>Solirubrobacter</taxon>
    </lineage>
</organism>
<accession>A0A9X3SAB8</accession>
<evidence type="ECO:0000259" key="3">
    <source>
        <dbReference type="Pfam" id="PF13579"/>
    </source>
</evidence>
<dbReference type="RefSeq" id="WP_270026756.1">
    <property type="nucleotide sequence ID" value="NZ_JAPDDP010000035.1"/>
</dbReference>
<protein>
    <submittedName>
        <fullName evidence="4">Glycosyltransferase family 4 protein</fullName>
    </submittedName>
</protein>
<evidence type="ECO:0000313" key="5">
    <source>
        <dbReference type="Proteomes" id="UP001147653"/>
    </source>
</evidence>
<dbReference type="PANTHER" id="PTHR12526:SF600">
    <property type="entry name" value="GLYCOSYL TRANSFERASE GROUP 1"/>
    <property type="match status" value="1"/>
</dbReference>
<dbReference type="SUPFAM" id="SSF53756">
    <property type="entry name" value="UDP-Glycosyltransferase/glycogen phosphorylase"/>
    <property type="match status" value="1"/>
</dbReference>
<dbReference type="Pfam" id="PF13579">
    <property type="entry name" value="Glyco_trans_4_4"/>
    <property type="match status" value="1"/>
</dbReference>
<dbReference type="Pfam" id="PF13692">
    <property type="entry name" value="Glyco_trans_1_4"/>
    <property type="match status" value="1"/>
</dbReference>
<dbReference type="Gene3D" id="3.40.50.2000">
    <property type="entry name" value="Glycogen Phosphorylase B"/>
    <property type="match status" value="2"/>
</dbReference>
<reference evidence="4" key="1">
    <citation type="submission" date="2022-10" db="EMBL/GenBank/DDBJ databases">
        <title>The WGS of Solirubrobacter phytolaccae KCTC 29190.</title>
        <authorList>
            <person name="Jiang Z."/>
        </authorList>
    </citation>
    <scope>NUCLEOTIDE SEQUENCE</scope>
    <source>
        <strain evidence="4">KCTC 29190</strain>
    </source>
</reference>
<dbReference type="GO" id="GO:0016757">
    <property type="term" value="F:glycosyltransferase activity"/>
    <property type="evidence" value="ECO:0007669"/>
    <property type="project" value="UniProtKB-KW"/>
</dbReference>
<feature type="domain" description="Glycosyltransferase subfamily 4-like N-terminal" evidence="3">
    <location>
        <begin position="18"/>
        <end position="203"/>
    </location>
</feature>
<dbReference type="InterPro" id="IPR028098">
    <property type="entry name" value="Glyco_trans_4-like_N"/>
</dbReference>
<comment type="caution">
    <text evidence="4">The sequence shown here is derived from an EMBL/GenBank/DDBJ whole genome shotgun (WGS) entry which is preliminary data.</text>
</comment>
<evidence type="ECO:0000256" key="1">
    <source>
        <dbReference type="ARBA" id="ARBA00022676"/>
    </source>
</evidence>
<dbReference type="PANTHER" id="PTHR12526">
    <property type="entry name" value="GLYCOSYLTRANSFERASE"/>
    <property type="match status" value="1"/>
</dbReference>
<name>A0A9X3SAB8_9ACTN</name>
<dbReference type="EMBL" id="JAPDDP010000035">
    <property type="protein sequence ID" value="MDA0182391.1"/>
    <property type="molecule type" value="Genomic_DNA"/>
</dbReference>
<evidence type="ECO:0000313" key="4">
    <source>
        <dbReference type="EMBL" id="MDA0182391.1"/>
    </source>
</evidence>
<gene>
    <name evidence="4" type="ORF">OJ997_18935</name>
</gene>
<keyword evidence="1" id="KW-0328">Glycosyltransferase</keyword>
<keyword evidence="2" id="KW-0808">Transferase</keyword>
<dbReference type="AlphaFoldDB" id="A0A9X3SAB8"/>
<proteinExistence type="predicted"/>